<evidence type="ECO:0000313" key="2">
    <source>
        <dbReference type="EMBL" id="CAH0103476.1"/>
    </source>
</evidence>
<evidence type="ECO:0000256" key="1">
    <source>
        <dbReference type="SAM" id="MobiDB-lite"/>
    </source>
</evidence>
<organism evidence="2 3">
    <name type="scientific">Daphnia galeata</name>
    <dbReference type="NCBI Taxonomy" id="27404"/>
    <lineage>
        <taxon>Eukaryota</taxon>
        <taxon>Metazoa</taxon>
        <taxon>Ecdysozoa</taxon>
        <taxon>Arthropoda</taxon>
        <taxon>Crustacea</taxon>
        <taxon>Branchiopoda</taxon>
        <taxon>Diplostraca</taxon>
        <taxon>Cladocera</taxon>
        <taxon>Anomopoda</taxon>
        <taxon>Daphniidae</taxon>
        <taxon>Daphnia</taxon>
    </lineage>
</organism>
<sequence>MQKHFPFRSTGSRMQMNFTDLFEEPSTTVPPVVPTTCDCGRQPSTAGELTMVALSSVSVLKYVWPQIVWAFDSLITFTVQKVMRRQRRERQEQRHSHPGEQALAGQVEELLRLLPRIRLLVEPPAAPGQQPSRPGTPAQRDFTTVDTEVSADDSN</sequence>
<gene>
    <name evidence="2" type="ORF">DGAL_LOCUS6050</name>
</gene>
<accession>A0A8J2RRI0</accession>
<keyword evidence="3" id="KW-1185">Reference proteome</keyword>
<dbReference type="EMBL" id="CAKKLH010000112">
    <property type="protein sequence ID" value="CAH0103476.1"/>
    <property type="molecule type" value="Genomic_DNA"/>
</dbReference>
<comment type="caution">
    <text evidence="2">The sequence shown here is derived from an EMBL/GenBank/DDBJ whole genome shotgun (WGS) entry which is preliminary data.</text>
</comment>
<dbReference type="AlphaFoldDB" id="A0A8J2RRI0"/>
<reference evidence="2" key="1">
    <citation type="submission" date="2021-11" db="EMBL/GenBank/DDBJ databases">
        <authorList>
            <person name="Schell T."/>
        </authorList>
    </citation>
    <scope>NUCLEOTIDE SEQUENCE</scope>
    <source>
        <strain evidence="2">M5</strain>
    </source>
</reference>
<protein>
    <submittedName>
        <fullName evidence="2">Uncharacterized protein</fullName>
    </submittedName>
</protein>
<evidence type="ECO:0000313" key="3">
    <source>
        <dbReference type="Proteomes" id="UP000789390"/>
    </source>
</evidence>
<feature type="compositionally biased region" description="Basic and acidic residues" evidence="1">
    <location>
        <begin position="89"/>
        <end position="98"/>
    </location>
</feature>
<proteinExistence type="predicted"/>
<name>A0A8J2RRI0_9CRUS</name>
<feature type="region of interest" description="Disordered" evidence="1">
    <location>
        <begin position="84"/>
        <end position="104"/>
    </location>
</feature>
<feature type="region of interest" description="Disordered" evidence="1">
    <location>
        <begin position="122"/>
        <end position="155"/>
    </location>
</feature>
<dbReference type="Proteomes" id="UP000789390">
    <property type="component" value="Unassembled WGS sequence"/>
</dbReference>